<dbReference type="InterPro" id="IPR058852">
    <property type="entry name" value="HTH_77"/>
</dbReference>
<comment type="caution">
    <text evidence="4">The sequence shown here is derived from an EMBL/GenBank/DDBJ whole genome shotgun (WGS) entry which is preliminary data.</text>
</comment>
<sequence>MNSFVKPCTEPTVCFGPFVFHRQQRLVTRDASPLALGGRALDILQVLVAHAGAFVSKQTLIARVWPDSVVEDINLRVHIAALRRAFGEGRDGQRYILNHPRQGYCFAVPLALESVAQPPGTPPSARHNLPARLSPVIGRDKVLGRLLVEVPRQPLTTVVGPGGIGKTTVVLRAAELLLEHFADGAWFIDMAAINDAAQVPMRIAQALGLTGGALAQGLQPCRMLLVLDGCEHLIGACRELAATLRAAAPGVSLLLSSREALDLADENVVQLPGLAAASSREPGHQILACPAVQLLIDRVGARQQDFKPSERDLIPLARICRRLDGLPLALELAAAQVDVLGVAGVLEQLDHGLSLLSHGRRTAEARHRSLEAALDWSFERLSDDERTVFQRLAVFEVPFTLKAVMAVASCVDVKTARLPWLLSRLVAQSLVMVEQRAEGTRYHLLRTTRAYALEKLRGSGQWQLVHRRYALQQALQVRRSRPEAPGQRLEQRVGFF</sequence>
<dbReference type="InterPro" id="IPR001867">
    <property type="entry name" value="OmpR/PhoB-type_DNA-bd"/>
</dbReference>
<keyword evidence="1 2" id="KW-0238">DNA-binding</keyword>
<dbReference type="SUPFAM" id="SSF46894">
    <property type="entry name" value="C-terminal effector domain of the bipartite response regulators"/>
    <property type="match status" value="1"/>
</dbReference>
<dbReference type="Proteomes" id="UP000659438">
    <property type="component" value="Unassembled WGS sequence"/>
</dbReference>
<dbReference type="Gene3D" id="1.10.10.10">
    <property type="entry name" value="Winged helix-like DNA-binding domain superfamily/Winged helix DNA-binding domain"/>
    <property type="match status" value="1"/>
</dbReference>
<dbReference type="GO" id="GO:0000160">
    <property type="term" value="P:phosphorelay signal transduction system"/>
    <property type="evidence" value="ECO:0007669"/>
    <property type="project" value="InterPro"/>
</dbReference>
<dbReference type="GO" id="GO:0006355">
    <property type="term" value="P:regulation of DNA-templated transcription"/>
    <property type="evidence" value="ECO:0007669"/>
    <property type="project" value="InterPro"/>
</dbReference>
<dbReference type="Pfam" id="PF25872">
    <property type="entry name" value="HTH_77"/>
    <property type="match status" value="1"/>
</dbReference>
<dbReference type="AlphaFoldDB" id="A0A923JNE3"/>
<proteinExistence type="predicted"/>
<name>A0A923JNE3_9PSED</name>
<dbReference type="EMBL" id="JABWQX020000001">
    <property type="protein sequence ID" value="MBV4551266.1"/>
    <property type="molecule type" value="Genomic_DNA"/>
</dbReference>
<accession>A0A923JNE3</accession>
<reference evidence="5" key="3">
    <citation type="submission" date="2021-06" db="EMBL/GenBank/DDBJ databases">
        <title>Updating the genus Pseudomonas: Description of 43 new species and partition of the Pseudomonas putida group.</title>
        <authorList>
            <person name="Girard L."/>
            <person name="Lood C."/>
            <person name="Vandamme P."/>
            <person name="Rokni-Zadeh H."/>
            <person name="Van Noort V."/>
            <person name="Hofte M."/>
            <person name="Lavigne R."/>
            <person name="De Mot R."/>
        </authorList>
    </citation>
    <scope>NUCLEOTIDE SEQUENCE</scope>
    <source>
        <strain evidence="5">SWRI102</strain>
    </source>
</reference>
<dbReference type="EMBL" id="JABWQX010000001">
    <property type="protein sequence ID" value="MBC3393813.1"/>
    <property type="molecule type" value="Genomic_DNA"/>
</dbReference>
<evidence type="ECO:0000313" key="6">
    <source>
        <dbReference type="Proteomes" id="UP000659438"/>
    </source>
</evidence>
<gene>
    <name evidence="5" type="ORF">HU742_008995</name>
    <name evidence="4" type="ORF">HU742_01250</name>
</gene>
<dbReference type="PANTHER" id="PTHR47691:SF3">
    <property type="entry name" value="HTH-TYPE TRANSCRIPTIONAL REGULATOR RV0890C-RELATED"/>
    <property type="match status" value="1"/>
</dbReference>
<feature type="domain" description="OmpR/PhoB-type" evidence="3">
    <location>
        <begin position="10"/>
        <end position="108"/>
    </location>
</feature>
<reference evidence="4" key="2">
    <citation type="submission" date="2020-07" db="EMBL/GenBank/DDBJ databases">
        <authorList>
            <person name="Lood C."/>
            <person name="Girard L."/>
        </authorList>
    </citation>
    <scope>NUCLEOTIDE SEQUENCE</scope>
    <source>
        <strain evidence="4">SWRI102</strain>
    </source>
</reference>
<dbReference type="InterPro" id="IPR016032">
    <property type="entry name" value="Sig_transdc_resp-reg_C-effctor"/>
</dbReference>
<reference evidence="4 6" key="1">
    <citation type="journal article" date="2020" name="Microorganisms">
        <title>Reliable Identification of Environmental Pseudomonas Isolates Using the rpoD Gene.</title>
        <authorList>
            <consortium name="The Broad Institute Genome Sequencing Platform"/>
            <person name="Girard L."/>
            <person name="Lood C."/>
            <person name="Rokni-Zadeh H."/>
            <person name="van Noort V."/>
            <person name="Lavigne R."/>
            <person name="De Mot R."/>
        </authorList>
    </citation>
    <scope>NUCLEOTIDE SEQUENCE</scope>
    <source>
        <strain evidence="4 6">SWRI102</strain>
    </source>
</reference>
<protein>
    <submittedName>
        <fullName evidence="4">Helix-turn-helix transcriptional regulator</fullName>
    </submittedName>
</protein>
<evidence type="ECO:0000256" key="1">
    <source>
        <dbReference type="ARBA" id="ARBA00023125"/>
    </source>
</evidence>
<dbReference type="GO" id="GO:0003677">
    <property type="term" value="F:DNA binding"/>
    <property type="evidence" value="ECO:0007669"/>
    <property type="project" value="UniProtKB-UniRule"/>
</dbReference>
<dbReference type="RefSeq" id="WP_186642262.1">
    <property type="nucleotide sequence ID" value="NZ_JABWQX020000001.1"/>
</dbReference>
<dbReference type="PANTHER" id="PTHR47691">
    <property type="entry name" value="REGULATOR-RELATED"/>
    <property type="match status" value="1"/>
</dbReference>
<evidence type="ECO:0000259" key="3">
    <source>
        <dbReference type="PROSITE" id="PS51755"/>
    </source>
</evidence>
<dbReference type="InterPro" id="IPR027417">
    <property type="entry name" value="P-loop_NTPase"/>
</dbReference>
<dbReference type="Pfam" id="PF00486">
    <property type="entry name" value="Trans_reg_C"/>
    <property type="match status" value="1"/>
</dbReference>
<dbReference type="PRINTS" id="PR00364">
    <property type="entry name" value="DISEASERSIST"/>
</dbReference>
<dbReference type="SMART" id="SM00862">
    <property type="entry name" value="Trans_reg_C"/>
    <property type="match status" value="1"/>
</dbReference>
<evidence type="ECO:0000313" key="4">
    <source>
        <dbReference type="EMBL" id="MBC3393813.1"/>
    </source>
</evidence>
<evidence type="ECO:0000313" key="5">
    <source>
        <dbReference type="EMBL" id="MBV4551266.1"/>
    </source>
</evidence>
<keyword evidence="6" id="KW-1185">Reference proteome</keyword>
<dbReference type="Gene3D" id="3.40.50.300">
    <property type="entry name" value="P-loop containing nucleotide triphosphate hydrolases"/>
    <property type="match status" value="1"/>
</dbReference>
<organism evidence="4">
    <name type="scientific">Pseudomonas marvdashtae</name>
    <dbReference type="NCBI Taxonomy" id="2745500"/>
    <lineage>
        <taxon>Bacteria</taxon>
        <taxon>Pseudomonadati</taxon>
        <taxon>Pseudomonadota</taxon>
        <taxon>Gammaproteobacteria</taxon>
        <taxon>Pseudomonadales</taxon>
        <taxon>Pseudomonadaceae</taxon>
        <taxon>Pseudomonas</taxon>
    </lineage>
</organism>
<dbReference type="SUPFAM" id="SSF52540">
    <property type="entry name" value="P-loop containing nucleoside triphosphate hydrolases"/>
    <property type="match status" value="1"/>
</dbReference>
<dbReference type="PROSITE" id="PS51755">
    <property type="entry name" value="OMPR_PHOB"/>
    <property type="match status" value="1"/>
</dbReference>
<feature type="DNA-binding region" description="OmpR/PhoB-type" evidence="2">
    <location>
        <begin position="10"/>
        <end position="108"/>
    </location>
</feature>
<dbReference type="CDD" id="cd00383">
    <property type="entry name" value="trans_reg_C"/>
    <property type="match status" value="1"/>
</dbReference>
<evidence type="ECO:0000256" key="2">
    <source>
        <dbReference type="PROSITE-ProRule" id="PRU01091"/>
    </source>
</evidence>
<dbReference type="InterPro" id="IPR036388">
    <property type="entry name" value="WH-like_DNA-bd_sf"/>
</dbReference>